<evidence type="ECO:0008006" key="6">
    <source>
        <dbReference type="Google" id="ProtNLM"/>
    </source>
</evidence>
<dbReference type="CDD" id="cd23992">
    <property type="entry name" value="PBP_GOBP"/>
    <property type="match status" value="1"/>
</dbReference>
<organism evidence="4 5">
    <name type="scientific">Manduca sexta</name>
    <name type="common">Tobacco hawkmoth</name>
    <name type="synonym">Tobacco hornworm</name>
    <dbReference type="NCBI Taxonomy" id="7130"/>
    <lineage>
        <taxon>Eukaryota</taxon>
        <taxon>Metazoa</taxon>
        <taxon>Ecdysozoa</taxon>
        <taxon>Arthropoda</taxon>
        <taxon>Hexapoda</taxon>
        <taxon>Insecta</taxon>
        <taxon>Pterygota</taxon>
        <taxon>Neoptera</taxon>
        <taxon>Endopterygota</taxon>
        <taxon>Lepidoptera</taxon>
        <taxon>Glossata</taxon>
        <taxon>Ditrysia</taxon>
        <taxon>Bombycoidea</taxon>
        <taxon>Sphingidae</taxon>
        <taxon>Sphinginae</taxon>
        <taxon>Sphingini</taxon>
        <taxon>Manduca</taxon>
    </lineage>
</organism>
<evidence type="ECO:0000256" key="1">
    <source>
        <dbReference type="ARBA" id="ARBA00008098"/>
    </source>
</evidence>
<dbReference type="PIRSF" id="PIRSF015604">
    <property type="entry name" value="Odorant/phero_bd"/>
    <property type="match status" value="1"/>
</dbReference>
<proteinExistence type="inferred from homology"/>
<evidence type="ECO:0000313" key="4">
    <source>
        <dbReference type="EMBL" id="KAG6450963.1"/>
    </source>
</evidence>
<dbReference type="InterPro" id="IPR006072">
    <property type="entry name" value="Odorant/phero-bd_Lep"/>
</dbReference>
<accession>A0A922CMM3</accession>
<dbReference type="Pfam" id="PF01395">
    <property type="entry name" value="PBP_GOBP"/>
    <property type="match status" value="1"/>
</dbReference>
<dbReference type="InterPro" id="IPR006170">
    <property type="entry name" value="PBP/GOBP"/>
</dbReference>
<evidence type="ECO:0000256" key="3">
    <source>
        <dbReference type="SAM" id="SignalP"/>
    </source>
</evidence>
<reference evidence="4" key="1">
    <citation type="journal article" date="2016" name="Insect Biochem. Mol. Biol.">
        <title>Multifaceted biological insights from a draft genome sequence of the tobacco hornworm moth, Manduca sexta.</title>
        <authorList>
            <person name="Kanost M.R."/>
            <person name="Arrese E.L."/>
            <person name="Cao X."/>
            <person name="Chen Y.R."/>
            <person name="Chellapilla S."/>
            <person name="Goldsmith M.R."/>
            <person name="Grosse-Wilde E."/>
            <person name="Heckel D.G."/>
            <person name="Herndon N."/>
            <person name="Jiang H."/>
            <person name="Papanicolaou A."/>
            <person name="Qu J."/>
            <person name="Soulages J.L."/>
            <person name="Vogel H."/>
            <person name="Walters J."/>
            <person name="Waterhouse R.M."/>
            <person name="Ahn S.J."/>
            <person name="Almeida F.C."/>
            <person name="An C."/>
            <person name="Aqrawi P."/>
            <person name="Bretschneider A."/>
            <person name="Bryant W.B."/>
            <person name="Bucks S."/>
            <person name="Chao H."/>
            <person name="Chevignon G."/>
            <person name="Christen J.M."/>
            <person name="Clarke D.F."/>
            <person name="Dittmer N.T."/>
            <person name="Ferguson L.C.F."/>
            <person name="Garavelou S."/>
            <person name="Gordon K.H.J."/>
            <person name="Gunaratna R.T."/>
            <person name="Han Y."/>
            <person name="Hauser F."/>
            <person name="He Y."/>
            <person name="Heidel-Fischer H."/>
            <person name="Hirsh A."/>
            <person name="Hu Y."/>
            <person name="Jiang H."/>
            <person name="Kalra D."/>
            <person name="Klinner C."/>
            <person name="Konig C."/>
            <person name="Kovar C."/>
            <person name="Kroll A.R."/>
            <person name="Kuwar S.S."/>
            <person name="Lee S.L."/>
            <person name="Lehman R."/>
            <person name="Li K."/>
            <person name="Li Z."/>
            <person name="Liang H."/>
            <person name="Lovelace S."/>
            <person name="Lu Z."/>
            <person name="Mansfield J.H."/>
            <person name="McCulloch K.J."/>
            <person name="Mathew T."/>
            <person name="Morton B."/>
            <person name="Muzny D.M."/>
            <person name="Neunemann D."/>
            <person name="Ongeri F."/>
            <person name="Pauchet Y."/>
            <person name="Pu L.L."/>
            <person name="Pyrousis I."/>
            <person name="Rao X.J."/>
            <person name="Redding A."/>
            <person name="Roesel C."/>
            <person name="Sanchez-Gracia A."/>
            <person name="Schaack S."/>
            <person name="Shukla A."/>
            <person name="Tetreau G."/>
            <person name="Wang Y."/>
            <person name="Xiong G.H."/>
            <person name="Traut W."/>
            <person name="Walsh T.K."/>
            <person name="Worley K.C."/>
            <person name="Wu D."/>
            <person name="Wu W."/>
            <person name="Wu Y.Q."/>
            <person name="Zhang X."/>
            <person name="Zou Z."/>
            <person name="Zucker H."/>
            <person name="Briscoe A.D."/>
            <person name="Burmester T."/>
            <person name="Clem R.J."/>
            <person name="Feyereisen R."/>
            <person name="Grimmelikhuijzen C.J.P."/>
            <person name="Hamodrakas S.J."/>
            <person name="Hansson B.S."/>
            <person name="Huguet E."/>
            <person name="Jermiin L.S."/>
            <person name="Lan Q."/>
            <person name="Lehman H.K."/>
            <person name="Lorenzen M."/>
            <person name="Merzendorfer H."/>
            <person name="Michalopoulos I."/>
            <person name="Morton D.B."/>
            <person name="Muthukrishnan S."/>
            <person name="Oakeshott J.G."/>
            <person name="Palmer W."/>
            <person name="Park Y."/>
            <person name="Passarelli A.L."/>
            <person name="Rozas J."/>
            <person name="Schwartz L.M."/>
            <person name="Smith W."/>
            <person name="Southgate A."/>
            <person name="Vilcinskas A."/>
            <person name="Vogt R."/>
            <person name="Wang P."/>
            <person name="Werren J."/>
            <person name="Yu X.Q."/>
            <person name="Zhou J.J."/>
            <person name="Brown S.J."/>
            <person name="Scherer S.E."/>
            <person name="Richards S."/>
            <person name="Blissard G.W."/>
        </authorList>
    </citation>
    <scope>NUCLEOTIDE SEQUENCE</scope>
</reference>
<keyword evidence="5" id="KW-1185">Reference proteome</keyword>
<sequence length="174" mass="19745">MNILGSTTTMVSTKWCFLLVTIAVLTMEVVSASQEVLKQMSVGFSKVLQTCKTELSVGDHIIQDFYNYWREDYDLLNRDFGCMVICMAVKHDLINDQLTMHHGNAHAFAKTHGADDDTAQQLVTILRECEAKHQSVEDVCNRALEMAKCFRTKIHELKWAPAMEVVLEEIMTSV</sequence>
<name>A0A922CMM3_MANSE</name>
<dbReference type="EMBL" id="JH668396">
    <property type="protein sequence ID" value="KAG6450963.1"/>
    <property type="molecule type" value="Genomic_DNA"/>
</dbReference>
<dbReference type="GO" id="GO:0005549">
    <property type="term" value="F:odorant binding"/>
    <property type="evidence" value="ECO:0007669"/>
    <property type="project" value="InterPro"/>
</dbReference>
<dbReference type="Proteomes" id="UP000791440">
    <property type="component" value="Unassembled WGS sequence"/>
</dbReference>
<gene>
    <name evidence="4" type="ORF">O3G_MSEX006845</name>
</gene>
<feature type="chain" id="PRO_5037174265" description="Pheromone binding protein 2" evidence="3">
    <location>
        <begin position="33"/>
        <end position="174"/>
    </location>
</feature>
<reference evidence="4" key="2">
    <citation type="submission" date="2020-12" db="EMBL/GenBank/DDBJ databases">
        <authorList>
            <person name="Kanost M."/>
        </authorList>
    </citation>
    <scope>NUCLEOTIDE SEQUENCE</scope>
</reference>
<dbReference type="SMART" id="SM00708">
    <property type="entry name" value="PhBP"/>
    <property type="match status" value="1"/>
</dbReference>
<keyword evidence="3" id="KW-0732">Signal</keyword>
<comment type="similarity">
    <text evidence="1">Belongs to the PBP/GOBP family.</text>
</comment>
<feature type="signal peptide" evidence="3">
    <location>
        <begin position="1"/>
        <end position="32"/>
    </location>
</feature>
<keyword evidence="2" id="KW-0813">Transport</keyword>
<dbReference type="AlphaFoldDB" id="A0A922CMM3"/>
<comment type="caution">
    <text evidence="4">The sequence shown here is derived from an EMBL/GenBank/DDBJ whole genome shotgun (WGS) entry which is preliminary data.</text>
</comment>
<evidence type="ECO:0000256" key="2">
    <source>
        <dbReference type="ARBA" id="ARBA00022448"/>
    </source>
</evidence>
<evidence type="ECO:0000313" key="5">
    <source>
        <dbReference type="Proteomes" id="UP000791440"/>
    </source>
</evidence>
<protein>
    <recommendedName>
        <fullName evidence="6">Pheromone binding protein 2</fullName>
    </recommendedName>
</protein>